<comment type="caution">
    <text evidence="1">The sequence shown here is derived from an EMBL/GenBank/DDBJ whole genome shotgun (WGS) entry which is preliminary data.</text>
</comment>
<name>A0A158JLT7_9BURK</name>
<evidence type="ECO:0000313" key="1">
    <source>
        <dbReference type="EMBL" id="SAL69330.1"/>
    </source>
</evidence>
<dbReference type="Pfam" id="PF07103">
    <property type="entry name" value="DUF1365"/>
    <property type="match status" value="1"/>
</dbReference>
<proteinExistence type="predicted"/>
<dbReference type="RefSeq" id="WP_087646019.1">
    <property type="nucleotide sequence ID" value="NZ_FCON02000043.1"/>
</dbReference>
<dbReference type="PANTHER" id="PTHR33973">
    <property type="entry name" value="OS07G0153300 PROTEIN"/>
    <property type="match status" value="1"/>
</dbReference>
<dbReference type="Proteomes" id="UP000054770">
    <property type="component" value="Unassembled WGS sequence"/>
</dbReference>
<protein>
    <recommendedName>
        <fullName evidence="3">Cyclopropane fatty acid synthase</fullName>
    </recommendedName>
</protein>
<dbReference type="PANTHER" id="PTHR33973:SF4">
    <property type="entry name" value="OS07G0153300 PROTEIN"/>
    <property type="match status" value="1"/>
</dbReference>
<gene>
    <name evidence="1" type="ORF">AWB68_03935</name>
</gene>
<dbReference type="AlphaFoldDB" id="A0A158JLT7"/>
<sequence>MNTHDDVAFDAPDVLLTGSVRHRRLRPVRHAFSYRVYTVRLPLRARAARQARGEADDSRLFAHNRFGLLSFHDRDHGDLGGGGTQTALEWIDTLLHSNGIHDACGEIYLHTFPRVLGYVFNPVSFWFCERTDGALRAVLCEVNNTFGERHCYLLDTGGAITNGMPLTARKVFHVSPFCKVEGSYTFRFLFAKATRGEPLRSLARIDYHDAHGPLLATSIAGTARALDASNVLRVFFGYPLMTLGVIARIHWQALRLCLKRVTLITKSGPPCAKISQERQEPPGR</sequence>
<dbReference type="InterPro" id="IPR010775">
    <property type="entry name" value="DUF1365"/>
</dbReference>
<organism evidence="1 2">
    <name type="scientific">Caballeronia choica</name>
    <dbReference type="NCBI Taxonomy" id="326476"/>
    <lineage>
        <taxon>Bacteria</taxon>
        <taxon>Pseudomonadati</taxon>
        <taxon>Pseudomonadota</taxon>
        <taxon>Betaproteobacteria</taxon>
        <taxon>Burkholderiales</taxon>
        <taxon>Burkholderiaceae</taxon>
        <taxon>Caballeronia</taxon>
    </lineage>
</organism>
<accession>A0A158JLT7</accession>
<dbReference type="OrthoDB" id="9778801at2"/>
<evidence type="ECO:0008006" key="3">
    <source>
        <dbReference type="Google" id="ProtNLM"/>
    </source>
</evidence>
<keyword evidence="2" id="KW-1185">Reference proteome</keyword>
<reference evidence="1" key="1">
    <citation type="submission" date="2016-01" db="EMBL/GenBank/DDBJ databases">
        <authorList>
            <person name="Peeters C."/>
        </authorList>
    </citation>
    <scope>NUCLEOTIDE SEQUENCE [LARGE SCALE GENOMIC DNA]</scope>
    <source>
        <strain evidence="1">LMG 22940</strain>
    </source>
</reference>
<evidence type="ECO:0000313" key="2">
    <source>
        <dbReference type="Proteomes" id="UP000054770"/>
    </source>
</evidence>
<dbReference type="EMBL" id="FCON02000043">
    <property type="protein sequence ID" value="SAL69330.1"/>
    <property type="molecule type" value="Genomic_DNA"/>
</dbReference>